<evidence type="ECO:0000256" key="2">
    <source>
        <dbReference type="ARBA" id="ARBA00022448"/>
    </source>
</evidence>
<keyword evidence="2" id="KW-0813">Transport</keyword>
<keyword evidence="4 9" id="KW-0812">Transmembrane</keyword>
<organism evidence="13 14">
    <name type="scientific">Neglectibacter timonensis</name>
    <dbReference type="NCBI Taxonomy" id="1776382"/>
    <lineage>
        <taxon>Bacteria</taxon>
        <taxon>Bacillati</taxon>
        <taxon>Bacillota</taxon>
        <taxon>Clostridia</taxon>
        <taxon>Eubacteriales</taxon>
        <taxon>Oscillospiraceae</taxon>
        <taxon>Neglectibacter</taxon>
    </lineage>
</organism>
<dbReference type="RefSeq" id="WP_147578510.1">
    <property type="nucleotide sequence ID" value="NZ_CABKVV010000011.1"/>
</dbReference>
<sequence>MQIFNFFGSILGYLLWFLYTIFRNYGVAIILFTVILKLVMFPMSIKQQKSMASQSKLADKQKELQKKYGTNKQKYNEELAKLYEKEGVNPGSGCLTSLLPFPIMLGIYYSVILPLSNTLHIASGSIELAKDYISRIPGMVSASAGSLYGELEIIRNFDALKGNLTMFNPGDMEKMEFFSKGFKFLGLDLLATPQQSDFMSFLWLIPVLSLVTSFGYQFYMTKTSMTGTQGQPGCMKVMMYVFPLISVYWAYTMPAAVGFYWVISSVTSFVQSIVTNKYFSYHQMTAMSEAQRAVTLELAERSVRPLPAPAQKEIADKIAAAAQARLPKESKQKQGQKKSGKKSGGSSNSTTDYLGNKK</sequence>
<keyword evidence="5" id="KW-0653">Protein transport</keyword>
<feature type="compositionally biased region" description="Polar residues" evidence="10">
    <location>
        <begin position="348"/>
        <end position="358"/>
    </location>
</feature>
<keyword evidence="6 11" id="KW-1133">Transmembrane helix</keyword>
<dbReference type="Pfam" id="PF02096">
    <property type="entry name" value="60KD_IMP"/>
    <property type="match status" value="1"/>
</dbReference>
<proteinExistence type="inferred from homology"/>
<dbReference type="PANTHER" id="PTHR12428:SF65">
    <property type="entry name" value="CYTOCHROME C OXIDASE ASSEMBLY PROTEIN COX18, MITOCHONDRIAL"/>
    <property type="match status" value="1"/>
</dbReference>
<evidence type="ECO:0000313" key="14">
    <source>
        <dbReference type="Proteomes" id="UP001524473"/>
    </source>
</evidence>
<dbReference type="PANTHER" id="PTHR12428">
    <property type="entry name" value="OXA1"/>
    <property type="match status" value="1"/>
</dbReference>
<feature type="domain" description="Membrane insertase YidC/Oxa/ALB C-terminal" evidence="12">
    <location>
        <begin position="25"/>
        <end position="277"/>
    </location>
</feature>
<feature type="transmembrane region" description="Helical" evidence="11">
    <location>
        <begin position="198"/>
        <end position="219"/>
    </location>
</feature>
<evidence type="ECO:0000256" key="6">
    <source>
        <dbReference type="ARBA" id="ARBA00022989"/>
    </source>
</evidence>
<keyword evidence="14" id="KW-1185">Reference proteome</keyword>
<comment type="caution">
    <text evidence="13">The sequence shown here is derived from an EMBL/GenBank/DDBJ whole genome shotgun (WGS) entry which is preliminary data.</text>
</comment>
<feature type="region of interest" description="Disordered" evidence="10">
    <location>
        <begin position="323"/>
        <end position="358"/>
    </location>
</feature>
<dbReference type="InterPro" id="IPR001708">
    <property type="entry name" value="YidC/ALB3/OXA1/COX18"/>
</dbReference>
<comment type="similarity">
    <text evidence="9">Belongs to the OXA1/ALB3/YidC family.</text>
</comment>
<evidence type="ECO:0000256" key="5">
    <source>
        <dbReference type="ARBA" id="ARBA00022927"/>
    </source>
</evidence>
<dbReference type="GeneID" id="90531528"/>
<feature type="transmembrane region" description="Helical" evidence="11">
    <location>
        <begin position="91"/>
        <end position="111"/>
    </location>
</feature>
<accession>A0ABT1RZG0</accession>
<evidence type="ECO:0000256" key="10">
    <source>
        <dbReference type="SAM" id="MobiDB-lite"/>
    </source>
</evidence>
<evidence type="ECO:0000256" key="4">
    <source>
        <dbReference type="ARBA" id="ARBA00022692"/>
    </source>
</evidence>
<evidence type="ECO:0000256" key="9">
    <source>
        <dbReference type="RuleBase" id="RU003945"/>
    </source>
</evidence>
<evidence type="ECO:0000256" key="1">
    <source>
        <dbReference type="ARBA" id="ARBA00004651"/>
    </source>
</evidence>
<evidence type="ECO:0000256" key="11">
    <source>
        <dbReference type="SAM" id="Phobius"/>
    </source>
</evidence>
<evidence type="ECO:0000259" key="12">
    <source>
        <dbReference type="Pfam" id="PF02096"/>
    </source>
</evidence>
<reference evidence="13 14" key="1">
    <citation type="submission" date="2022-06" db="EMBL/GenBank/DDBJ databases">
        <title>Isolation of gut microbiota from human fecal samples.</title>
        <authorList>
            <person name="Pamer E.G."/>
            <person name="Barat B."/>
            <person name="Waligurski E."/>
            <person name="Medina S."/>
            <person name="Paddock L."/>
            <person name="Mostad J."/>
        </authorList>
    </citation>
    <scope>NUCLEOTIDE SEQUENCE [LARGE SCALE GENOMIC DNA]</scope>
    <source>
        <strain evidence="13 14">DFI.9.73</strain>
    </source>
</reference>
<feature type="transmembrane region" description="Helical" evidence="11">
    <location>
        <begin position="240"/>
        <end position="263"/>
    </location>
</feature>
<dbReference type="CDD" id="cd20070">
    <property type="entry name" value="5TM_YidC_Alb3"/>
    <property type="match status" value="1"/>
</dbReference>
<name>A0ABT1RZG0_9FIRM</name>
<dbReference type="NCBIfam" id="TIGR03592">
    <property type="entry name" value="yidC_oxa1_cterm"/>
    <property type="match status" value="1"/>
</dbReference>
<evidence type="ECO:0000256" key="7">
    <source>
        <dbReference type="ARBA" id="ARBA00023136"/>
    </source>
</evidence>
<dbReference type="InterPro" id="IPR028055">
    <property type="entry name" value="YidC/Oxa/ALB_C"/>
</dbReference>
<evidence type="ECO:0000313" key="13">
    <source>
        <dbReference type="EMBL" id="MCQ4839975.1"/>
    </source>
</evidence>
<evidence type="ECO:0000256" key="3">
    <source>
        <dbReference type="ARBA" id="ARBA00022475"/>
    </source>
</evidence>
<keyword evidence="3" id="KW-1003">Cell membrane</keyword>
<gene>
    <name evidence="13" type="ORF">NE695_08610</name>
</gene>
<dbReference type="Proteomes" id="UP001524473">
    <property type="component" value="Unassembled WGS sequence"/>
</dbReference>
<dbReference type="InterPro" id="IPR047196">
    <property type="entry name" value="YidC_ALB_C"/>
</dbReference>
<comment type="subcellular location">
    <subcellularLocation>
        <location evidence="1">Cell membrane</location>
        <topology evidence="1">Multi-pass membrane protein</topology>
    </subcellularLocation>
    <subcellularLocation>
        <location evidence="9">Membrane</location>
        <topology evidence="9">Multi-pass membrane protein</topology>
    </subcellularLocation>
</comment>
<keyword evidence="8" id="KW-0143">Chaperone</keyword>
<feature type="transmembrane region" description="Helical" evidence="11">
    <location>
        <begin position="16"/>
        <end position="41"/>
    </location>
</feature>
<evidence type="ECO:0000256" key="8">
    <source>
        <dbReference type="ARBA" id="ARBA00023186"/>
    </source>
</evidence>
<dbReference type="EMBL" id="JANFZH010000017">
    <property type="protein sequence ID" value="MCQ4839975.1"/>
    <property type="molecule type" value="Genomic_DNA"/>
</dbReference>
<keyword evidence="7 11" id="KW-0472">Membrane</keyword>
<protein>
    <submittedName>
        <fullName evidence="13">YidC/Oxa1 family membrane protein insertase</fullName>
    </submittedName>
</protein>